<evidence type="ECO:0000256" key="6">
    <source>
        <dbReference type="ARBA" id="ARBA00022679"/>
    </source>
</evidence>
<keyword evidence="6" id="KW-0808">Transferase</keyword>
<evidence type="ECO:0000256" key="2">
    <source>
        <dbReference type="ARBA" id="ARBA00008642"/>
    </source>
</evidence>
<feature type="domain" description="Beta-ketoacyl-[acyl-carrier-protein] synthase III C-terminal" evidence="11">
    <location>
        <begin position="216"/>
        <end position="304"/>
    </location>
</feature>
<dbReference type="CDD" id="cd00830">
    <property type="entry name" value="KAS_III"/>
    <property type="match status" value="1"/>
</dbReference>
<dbReference type="GO" id="GO:0033818">
    <property type="term" value="F:beta-ketoacyl-acyl-carrier-protein synthase III activity"/>
    <property type="evidence" value="ECO:0007669"/>
    <property type="project" value="UniProtKB-EC"/>
</dbReference>
<accession>A0A381PKT3</accession>
<dbReference type="Pfam" id="PF08545">
    <property type="entry name" value="ACP_syn_III"/>
    <property type="match status" value="1"/>
</dbReference>
<keyword evidence="8" id="KW-0443">Lipid metabolism</keyword>
<evidence type="ECO:0000256" key="8">
    <source>
        <dbReference type="ARBA" id="ARBA00023098"/>
    </source>
</evidence>
<proteinExistence type="inferred from homology"/>
<comment type="pathway">
    <text evidence="1">Lipid metabolism; fatty acid biosynthesis.</text>
</comment>
<keyword evidence="10" id="KW-0012">Acyltransferase</keyword>
<evidence type="ECO:0000259" key="12">
    <source>
        <dbReference type="Pfam" id="PF08545"/>
    </source>
</evidence>
<evidence type="ECO:0000256" key="7">
    <source>
        <dbReference type="ARBA" id="ARBA00022832"/>
    </source>
</evidence>
<keyword evidence="5" id="KW-0444">Lipid biosynthesis</keyword>
<dbReference type="PANTHER" id="PTHR34069">
    <property type="entry name" value="3-OXOACYL-[ACYL-CARRIER-PROTEIN] SYNTHASE 3"/>
    <property type="match status" value="1"/>
</dbReference>
<dbReference type="EMBL" id="UINC01001016">
    <property type="protein sequence ID" value="SUZ67601.1"/>
    <property type="molecule type" value="Genomic_DNA"/>
</dbReference>
<organism evidence="13">
    <name type="scientific">marine metagenome</name>
    <dbReference type="NCBI Taxonomy" id="408172"/>
    <lineage>
        <taxon>unclassified sequences</taxon>
        <taxon>metagenomes</taxon>
        <taxon>ecological metagenomes</taxon>
    </lineage>
</organism>
<dbReference type="NCBIfam" id="NF006829">
    <property type="entry name" value="PRK09352.1"/>
    <property type="match status" value="1"/>
</dbReference>
<gene>
    <name evidence="13" type="ORF">METZ01_LOCUS20455</name>
</gene>
<dbReference type="GO" id="GO:0004315">
    <property type="term" value="F:3-oxoacyl-[acyl-carrier-protein] synthase activity"/>
    <property type="evidence" value="ECO:0007669"/>
    <property type="project" value="InterPro"/>
</dbReference>
<dbReference type="NCBIfam" id="TIGR00747">
    <property type="entry name" value="fabH"/>
    <property type="match status" value="1"/>
</dbReference>
<dbReference type="InterPro" id="IPR004655">
    <property type="entry name" value="FabH"/>
</dbReference>
<evidence type="ECO:0000256" key="3">
    <source>
        <dbReference type="ARBA" id="ARBA00012333"/>
    </source>
</evidence>
<dbReference type="HAMAP" id="MF_01815">
    <property type="entry name" value="FabH"/>
    <property type="match status" value="1"/>
</dbReference>
<dbReference type="SUPFAM" id="SSF53901">
    <property type="entry name" value="Thiolase-like"/>
    <property type="match status" value="1"/>
</dbReference>
<dbReference type="InterPro" id="IPR016039">
    <property type="entry name" value="Thiolase-like"/>
</dbReference>
<evidence type="ECO:0000259" key="11">
    <source>
        <dbReference type="Pfam" id="PF08541"/>
    </source>
</evidence>
<dbReference type="InterPro" id="IPR013747">
    <property type="entry name" value="ACP_syn_III_C"/>
</dbReference>
<keyword evidence="9" id="KW-0275">Fatty acid biosynthesis</keyword>
<keyword evidence="4" id="KW-0963">Cytoplasm</keyword>
<protein>
    <recommendedName>
        <fullName evidence="3">beta-ketoacyl-[acyl-carrier-protein] synthase III</fullName>
        <ecNumber evidence="3">2.3.1.180</ecNumber>
    </recommendedName>
</protein>
<evidence type="ECO:0000256" key="1">
    <source>
        <dbReference type="ARBA" id="ARBA00005194"/>
    </source>
</evidence>
<evidence type="ECO:0000256" key="5">
    <source>
        <dbReference type="ARBA" id="ARBA00022516"/>
    </source>
</evidence>
<dbReference type="InterPro" id="IPR013751">
    <property type="entry name" value="ACP_syn_III_N"/>
</dbReference>
<dbReference type="AlphaFoldDB" id="A0A381PKT3"/>
<comment type="similarity">
    <text evidence="2">Belongs to the thiolase-like superfamily. FabH family.</text>
</comment>
<dbReference type="FunFam" id="3.40.47.10:FF:000004">
    <property type="entry name" value="3-oxoacyl-[acyl-carrier-protein] synthase 3"/>
    <property type="match status" value="1"/>
</dbReference>
<name>A0A381PKT3_9ZZZZ</name>
<dbReference type="GO" id="GO:0044550">
    <property type="term" value="P:secondary metabolite biosynthetic process"/>
    <property type="evidence" value="ECO:0007669"/>
    <property type="project" value="TreeGrafter"/>
</dbReference>
<evidence type="ECO:0000256" key="10">
    <source>
        <dbReference type="ARBA" id="ARBA00023315"/>
    </source>
</evidence>
<reference evidence="13" key="1">
    <citation type="submission" date="2018-05" db="EMBL/GenBank/DDBJ databases">
        <authorList>
            <person name="Lanie J.A."/>
            <person name="Ng W.-L."/>
            <person name="Kazmierczak K.M."/>
            <person name="Andrzejewski T.M."/>
            <person name="Davidsen T.M."/>
            <person name="Wayne K.J."/>
            <person name="Tettelin H."/>
            <person name="Glass J.I."/>
            <person name="Rusch D."/>
            <person name="Podicherti R."/>
            <person name="Tsui H.-C.T."/>
            <person name="Winkler M.E."/>
        </authorList>
    </citation>
    <scope>NUCLEOTIDE SEQUENCE</scope>
</reference>
<evidence type="ECO:0000313" key="13">
    <source>
        <dbReference type="EMBL" id="SUZ67601.1"/>
    </source>
</evidence>
<sequence length="304" mass="32738">MESIVETSDEWIVERTGIRERRLAPPGMTAAHMGAGAARIAMERAGVAPEDVDILIVSTATPDRWLPATACDIQALIGARKAVAFDISAACSGFIYALTLAEGHLSTGRGEIALVIATEKMSSIVDWEDRSTCVLFGDGAGAVIVRKSSEERGILGTHHQSDGNLGELLYRPAGGAAIPMDEEVLRDRTHLLRMSGPEVFKHAVRAMADASKQALALSGWELEDVDLVFPHQANIRIIKGTARYVGLPMEKVFVNVDRYGNMSSATIPVAMDEAIEEGRLQRGMKLLLVAFGAGLTWGAMAVRW</sequence>
<dbReference type="Gene3D" id="3.40.47.10">
    <property type="match status" value="1"/>
</dbReference>
<keyword evidence="7" id="KW-0276">Fatty acid metabolism</keyword>
<feature type="domain" description="Beta-ketoacyl-[acyl-carrier-protein] synthase III N-terminal" evidence="12">
    <location>
        <begin position="85"/>
        <end position="163"/>
    </location>
</feature>
<evidence type="ECO:0000256" key="9">
    <source>
        <dbReference type="ARBA" id="ARBA00023160"/>
    </source>
</evidence>
<dbReference type="EC" id="2.3.1.180" evidence="3"/>
<dbReference type="Pfam" id="PF08541">
    <property type="entry name" value="ACP_syn_III_C"/>
    <property type="match status" value="1"/>
</dbReference>
<dbReference type="PANTHER" id="PTHR34069:SF2">
    <property type="entry name" value="BETA-KETOACYL-[ACYL-CARRIER-PROTEIN] SYNTHASE III"/>
    <property type="match status" value="1"/>
</dbReference>
<dbReference type="GO" id="GO:0006633">
    <property type="term" value="P:fatty acid biosynthetic process"/>
    <property type="evidence" value="ECO:0007669"/>
    <property type="project" value="UniProtKB-KW"/>
</dbReference>
<evidence type="ECO:0000256" key="4">
    <source>
        <dbReference type="ARBA" id="ARBA00022490"/>
    </source>
</evidence>